<comment type="cofactor">
    <cofactor evidence="8">
        <name>FMN</name>
        <dbReference type="ChEBI" id="CHEBI:58210"/>
    </cofactor>
    <text evidence="8">Binds 1 FMN per subunit.</text>
</comment>
<dbReference type="InterPro" id="IPR029479">
    <property type="entry name" value="Nitroreductase"/>
</dbReference>
<feature type="binding site" evidence="8">
    <location>
        <position position="39"/>
    </location>
    <ligand>
        <name>FMN</name>
        <dbReference type="ChEBI" id="CHEBI:58210"/>
        <note>ligand shared between dimeric partners</note>
    </ligand>
</feature>
<name>A0A653IGE5_9BACL</name>
<dbReference type="RefSeq" id="WP_159174010.1">
    <property type="nucleotide sequence ID" value="NZ_LR732312.1"/>
</dbReference>
<reference evidence="10 11" key="1">
    <citation type="submission" date="2019-10" db="EMBL/GenBank/DDBJ databases">
        <authorList>
            <person name="Karimi E."/>
        </authorList>
    </citation>
    <scope>NUCLEOTIDE SEQUENCE [LARGE SCALE GENOMIC DNA]</scope>
    <source>
        <strain evidence="10">Exiguobacterium sp. 9Y</strain>
    </source>
</reference>
<evidence type="ECO:0000256" key="5">
    <source>
        <dbReference type="ARBA" id="ARBA00023002"/>
    </source>
</evidence>
<dbReference type="EC" id="1.-.-.-" evidence="7"/>
<evidence type="ECO:0000256" key="6">
    <source>
        <dbReference type="ARBA" id="ARBA00023027"/>
    </source>
</evidence>
<keyword evidence="3 7" id="KW-0288">FMN</keyword>
<dbReference type="Proteomes" id="UP000439752">
    <property type="component" value="Unassembled WGS sequence"/>
</dbReference>
<dbReference type="InterPro" id="IPR000415">
    <property type="entry name" value="Nitroreductase-like"/>
</dbReference>
<feature type="binding site" description="in other chain" evidence="8">
    <location>
        <begin position="10"/>
        <end position="12"/>
    </location>
    <ligand>
        <name>FMN</name>
        <dbReference type="ChEBI" id="CHEBI:58210"/>
        <note>ligand shared between dimeric partners</note>
    </ligand>
</feature>
<dbReference type="InterPro" id="IPR026021">
    <property type="entry name" value="YdjA-like"/>
</dbReference>
<evidence type="ECO:0000256" key="1">
    <source>
        <dbReference type="ARBA" id="ARBA00007118"/>
    </source>
</evidence>
<evidence type="ECO:0000256" key="8">
    <source>
        <dbReference type="PIRSR" id="PIRSR000232-1"/>
    </source>
</evidence>
<feature type="binding site" description="in other chain" evidence="8">
    <location>
        <begin position="134"/>
        <end position="136"/>
    </location>
    <ligand>
        <name>FMN</name>
        <dbReference type="ChEBI" id="CHEBI:58210"/>
        <note>ligand shared between dimeric partners</note>
    </ligand>
</feature>
<gene>
    <name evidence="10" type="ORF">EXIGUO9Y_380115</name>
</gene>
<sequence length="185" mass="21200">MNARQLILERRSVRSYTDQPVPSEMIEEILEAAIYAPNHKLREPWRFVLAIGEGQVRYVEQLMELLEARGQFDQKTDEQRLSFKEKISEVPVFLTVLYHVQGTDDQQTEDLLATAAMIQNIQLLASELGLGSCWKSGKHWFTDEYATLVGAHDEERVAGVIQLGWPAVIPPLKKRTPAREKLTHF</sequence>
<dbReference type="PANTHER" id="PTHR43821:SF1">
    <property type="entry name" value="NAD(P)H NITROREDUCTASE YDJA-RELATED"/>
    <property type="match status" value="1"/>
</dbReference>
<dbReference type="CDD" id="cd02135">
    <property type="entry name" value="YdjA-like"/>
    <property type="match status" value="1"/>
</dbReference>
<accession>A0A653IGE5</accession>
<dbReference type="Pfam" id="PF00881">
    <property type="entry name" value="Nitroreductase"/>
    <property type="match status" value="1"/>
</dbReference>
<organism evidence="10 11">
    <name type="scientific">Exiguobacterium oxidotolerans</name>
    <dbReference type="NCBI Taxonomy" id="223958"/>
    <lineage>
        <taxon>Bacteria</taxon>
        <taxon>Bacillati</taxon>
        <taxon>Bacillota</taxon>
        <taxon>Bacilli</taxon>
        <taxon>Bacillales</taxon>
        <taxon>Bacillales Family XII. Incertae Sedis</taxon>
        <taxon>Exiguobacterium</taxon>
    </lineage>
</organism>
<evidence type="ECO:0000256" key="4">
    <source>
        <dbReference type="ARBA" id="ARBA00022857"/>
    </source>
</evidence>
<dbReference type="SUPFAM" id="SSF55469">
    <property type="entry name" value="FMN-dependent nitroreductase-like"/>
    <property type="match status" value="1"/>
</dbReference>
<dbReference type="PIRSF" id="PIRSF000232">
    <property type="entry name" value="YdjA"/>
    <property type="match status" value="1"/>
</dbReference>
<keyword evidence="2 7" id="KW-0285">Flavoprotein</keyword>
<dbReference type="InterPro" id="IPR052530">
    <property type="entry name" value="NAD(P)H_nitroreductase"/>
</dbReference>
<dbReference type="GO" id="GO:0016491">
    <property type="term" value="F:oxidoreductase activity"/>
    <property type="evidence" value="ECO:0007669"/>
    <property type="project" value="UniProtKB-UniRule"/>
</dbReference>
<keyword evidence="11" id="KW-1185">Reference proteome</keyword>
<proteinExistence type="inferred from homology"/>
<dbReference type="PANTHER" id="PTHR43821">
    <property type="entry name" value="NAD(P)H NITROREDUCTASE YDJA-RELATED"/>
    <property type="match status" value="1"/>
</dbReference>
<feature type="domain" description="Nitroreductase" evidence="9">
    <location>
        <begin position="7"/>
        <end position="165"/>
    </location>
</feature>
<dbReference type="EMBL" id="CABWKQ010000032">
    <property type="protein sequence ID" value="VWX38354.1"/>
    <property type="molecule type" value="Genomic_DNA"/>
</dbReference>
<evidence type="ECO:0000313" key="10">
    <source>
        <dbReference type="EMBL" id="VWX38354.1"/>
    </source>
</evidence>
<evidence type="ECO:0000256" key="3">
    <source>
        <dbReference type="ARBA" id="ARBA00022643"/>
    </source>
</evidence>
<keyword evidence="5 7" id="KW-0560">Oxidoreductase</keyword>
<dbReference type="Gene3D" id="3.40.109.10">
    <property type="entry name" value="NADH Oxidase"/>
    <property type="match status" value="1"/>
</dbReference>
<comment type="similarity">
    <text evidence="1 7">Belongs to the nitroreductase family.</text>
</comment>
<evidence type="ECO:0000313" key="11">
    <source>
        <dbReference type="Proteomes" id="UP000439752"/>
    </source>
</evidence>
<protein>
    <recommendedName>
        <fullName evidence="7">Putative NAD(P)H nitroreductase</fullName>
        <ecNumber evidence="7">1.-.-.-</ecNumber>
    </recommendedName>
</protein>
<evidence type="ECO:0000259" key="9">
    <source>
        <dbReference type="Pfam" id="PF00881"/>
    </source>
</evidence>
<keyword evidence="4 7" id="KW-0521">NADP</keyword>
<evidence type="ECO:0000256" key="2">
    <source>
        <dbReference type="ARBA" id="ARBA00022630"/>
    </source>
</evidence>
<dbReference type="AlphaFoldDB" id="A0A653IGE5"/>
<evidence type="ECO:0000256" key="7">
    <source>
        <dbReference type="PIRNR" id="PIRNR000232"/>
    </source>
</evidence>
<keyword evidence="6 7" id="KW-0520">NAD</keyword>